<feature type="domain" description="Methyl-accepting transducer" evidence="6">
    <location>
        <begin position="398"/>
        <end position="634"/>
    </location>
</feature>
<evidence type="ECO:0000313" key="9">
    <source>
        <dbReference type="Proteomes" id="UP001597380"/>
    </source>
</evidence>
<dbReference type="Pfam" id="PF00015">
    <property type="entry name" value="MCPsignal"/>
    <property type="match status" value="1"/>
</dbReference>
<accession>A0ABW4XPB9</accession>
<dbReference type="Proteomes" id="UP001597380">
    <property type="component" value="Unassembled WGS sequence"/>
</dbReference>
<reference evidence="9" key="1">
    <citation type="journal article" date="2019" name="Int. J. Syst. Evol. Microbiol.">
        <title>The Global Catalogue of Microorganisms (GCM) 10K type strain sequencing project: providing services to taxonomists for standard genome sequencing and annotation.</title>
        <authorList>
            <consortium name="The Broad Institute Genomics Platform"/>
            <consortium name="The Broad Institute Genome Sequencing Center for Infectious Disease"/>
            <person name="Wu L."/>
            <person name="Ma J."/>
        </authorList>
    </citation>
    <scope>NUCLEOTIDE SEQUENCE [LARGE SCALE GENOMIC DNA]</scope>
    <source>
        <strain evidence="9">CGMCC 1.10992</strain>
    </source>
</reference>
<dbReference type="SMART" id="SM00283">
    <property type="entry name" value="MA"/>
    <property type="match status" value="1"/>
</dbReference>
<evidence type="ECO:0000256" key="5">
    <source>
        <dbReference type="SAM" id="Phobius"/>
    </source>
</evidence>
<evidence type="ECO:0000256" key="3">
    <source>
        <dbReference type="ARBA" id="ARBA00029447"/>
    </source>
</evidence>
<feature type="domain" description="HAMP" evidence="7">
    <location>
        <begin position="341"/>
        <end position="393"/>
    </location>
</feature>
<comment type="caution">
    <text evidence="8">The sequence shown here is derived from an EMBL/GenBank/DDBJ whole genome shotgun (WGS) entry which is preliminary data.</text>
</comment>
<feature type="transmembrane region" description="Helical" evidence="5">
    <location>
        <begin position="320"/>
        <end position="339"/>
    </location>
</feature>
<feature type="transmembrane region" description="Helical" evidence="5">
    <location>
        <begin position="12"/>
        <end position="32"/>
    </location>
</feature>
<dbReference type="PANTHER" id="PTHR32089">
    <property type="entry name" value="METHYL-ACCEPTING CHEMOTAXIS PROTEIN MCPB"/>
    <property type="match status" value="1"/>
</dbReference>
<dbReference type="InterPro" id="IPR004089">
    <property type="entry name" value="MCPsignal_dom"/>
</dbReference>
<name>A0ABW4XPB9_9GAMM</name>
<dbReference type="InterPro" id="IPR003660">
    <property type="entry name" value="HAMP_dom"/>
</dbReference>
<gene>
    <name evidence="8" type="ORF">ACFSJ3_13465</name>
</gene>
<keyword evidence="5" id="KW-0812">Transmembrane</keyword>
<dbReference type="SUPFAM" id="SSF58104">
    <property type="entry name" value="Methyl-accepting chemotaxis protein (MCP) signaling domain"/>
    <property type="match status" value="1"/>
</dbReference>
<keyword evidence="5" id="KW-1133">Transmembrane helix</keyword>
<dbReference type="EMBL" id="JBHUHT010000014">
    <property type="protein sequence ID" value="MFD2096999.1"/>
    <property type="molecule type" value="Genomic_DNA"/>
</dbReference>
<protein>
    <submittedName>
        <fullName evidence="8">Methyl-accepting chemotaxis protein</fullName>
    </submittedName>
</protein>
<evidence type="ECO:0000256" key="4">
    <source>
        <dbReference type="PROSITE-ProRule" id="PRU00284"/>
    </source>
</evidence>
<keyword evidence="2 4" id="KW-0807">Transducer</keyword>
<keyword evidence="9" id="KW-1185">Reference proteome</keyword>
<comment type="similarity">
    <text evidence="3">Belongs to the methyl-accepting chemotaxis (MCP) protein family.</text>
</comment>
<dbReference type="SMART" id="SM00304">
    <property type="entry name" value="HAMP"/>
    <property type="match status" value="2"/>
</dbReference>
<proteinExistence type="inferred from homology"/>
<dbReference type="Gene3D" id="1.10.287.950">
    <property type="entry name" value="Methyl-accepting chemotaxis protein"/>
    <property type="match status" value="1"/>
</dbReference>
<evidence type="ECO:0000313" key="8">
    <source>
        <dbReference type="EMBL" id="MFD2096999.1"/>
    </source>
</evidence>
<dbReference type="PANTHER" id="PTHR32089:SF120">
    <property type="entry name" value="METHYL-ACCEPTING CHEMOTAXIS PROTEIN TLPQ"/>
    <property type="match status" value="1"/>
</dbReference>
<evidence type="ECO:0000256" key="1">
    <source>
        <dbReference type="ARBA" id="ARBA00004370"/>
    </source>
</evidence>
<evidence type="ECO:0000259" key="7">
    <source>
        <dbReference type="PROSITE" id="PS50885"/>
    </source>
</evidence>
<dbReference type="CDD" id="cd11386">
    <property type="entry name" value="MCP_signal"/>
    <property type="match status" value="1"/>
</dbReference>
<evidence type="ECO:0000259" key="6">
    <source>
        <dbReference type="PROSITE" id="PS50111"/>
    </source>
</evidence>
<comment type="subcellular location">
    <subcellularLocation>
        <location evidence="1">Membrane</location>
    </subcellularLocation>
</comment>
<organism evidence="8 9">
    <name type="scientific">Corallincola platygyrae</name>
    <dbReference type="NCBI Taxonomy" id="1193278"/>
    <lineage>
        <taxon>Bacteria</taxon>
        <taxon>Pseudomonadati</taxon>
        <taxon>Pseudomonadota</taxon>
        <taxon>Gammaproteobacteria</taxon>
        <taxon>Alteromonadales</taxon>
        <taxon>Psychromonadaceae</taxon>
        <taxon>Corallincola</taxon>
    </lineage>
</organism>
<dbReference type="PROSITE" id="PS50885">
    <property type="entry name" value="HAMP"/>
    <property type="match status" value="1"/>
</dbReference>
<sequence length="670" mass="73127">MNKLSIVHRIYLAFAVLVLMFAIAGGITFLQLGSVKSSFSSVTADANILSAEANRAKIHVLDLNRLANNAAISTSTDDLTATIEAIQVEADAYSANLDKLSSHAELYAHSQVADQINALRARLDTYLQGVEMIRDNRNRVLTESNQIAEERSTFLFKTSVGKKAINSGSASMAAYDGYIQGLLDTFNSTLELMEFITTNLLVSDDIAKMNEMLERIKVNAVTLDDYYVSIIDEVPDLSGNSDVKEGMDQLFFNVNDPNGIIARHIANVERSKLIDQQLDVMADELTGDLQLYDQVVSYSGERTLSAEEAATSAVSTTTTLTLITLIGAIAIAVVVAWFMGQAIRGPLQKVMHVLDLMASGDFRERIQHKGGDEFSQVADWVNKLIDNMNEVIARLRDSSARLTQVASDNSDTTLRTRSALERQNAEVQGVAAAITEMESAVAEIARNTDASRERTLEVESEAQSGSGVMTDSIAILENLSQRLDESNEVIQEVDNLSREINKIVEVITDIADKTNLLALNAAIEAARAGEQGRGFAVVADEVRQLASQTASSTEEIQNIIGQLQRQSKEAVSTMATSVGEMNNTREHIEQAGHSMEQIQASMTSVRDMANLISEAASQQQIAAEEITRNVNVVSEVSHENFEEIEKIAATTEELNNMATEQDALLSRFSV</sequence>
<evidence type="ECO:0000256" key="2">
    <source>
        <dbReference type="ARBA" id="ARBA00023224"/>
    </source>
</evidence>
<dbReference type="CDD" id="cd06225">
    <property type="entry name" value="HAMP"/>
    <property type="match status" value="1"/>
</dbReference>
<keyword evidence="5" id="KW-0472">Membrane</keyword>
<dbReference type="Pfam" id="PF00672">
    <property type="entry name" value="HAMP"/>
    <property type="match status" value="1"/>
</dbReference>
<dbReference type="PROSITE" id="PS50111">
    <property type="entry name" value="CHEMOTAXIS_TRANSDUC_2"/>
    <property type="match status" value="1"/>
</dbReference>
<dbReference type="RefSeq" id="WP_345339693.1">
    <property type="nucleotide sequence ID" value="NZ_BAABLI010000011.1"/>
</dbReference>